<dbReference type="EMBL" id="VDCV01000010">
    <property type="protein sequence ID" value="KAB5537436.1"/>
    <property type="molecule type" value="Genomic_DNA"/>
</dbReference>
<feature type="compositionally biased region" description="Basic and acidic residues" evidence="2">
    <location>
        <begin position="164"/>
        <end position="175"/>
    </location>
</feature>
<proteinExistence type="inferred from homology"/>
<dbReference type="Proteomes" id="UP000326939">
    <property type="component" value="Chromosome 10"/>
</dbReference>
<dbReference type="GO" id="GO:0003714">
    <property type="term" value="F:transcription corepressor activity"/>
    <property type="evidence" value="ECO:0007669"/>
    <property type="project" value="InterPro"/>
</dbReference>
<name>A0A5N5L5W6_9ROSI</name>
<dbReference type="GO" id="GO:0070370">
    <property type="term" value="P:cellular heat acclimation"/>
    <property type="evidence" value="ECO:0007669"/>
    <property type="project" value="TreeGrafter"/>
</dbReference>
<feature type="region of interest" description="Disordered" evidence="2">
    <location>
        <begin position="147"/>
        <end position="175"/>
    </location>
</feature>
<dbReference type="AlphaFoldDB" id="A0A5N5L5W6"/>
<dbReference type="Gene3D" id="1.20.5.430">
    <property type="match status" value="1"/>
</dbReference>
<dbReference type="PANTHER" id="PTHR19424">
    <property type="entry name" value="HEAT SHOCK FACTOR BINDING PROTEIN 1"/>
    <property type="match status" value="1"/>
</dbReference>
<evidence type="ECO:0000313" key="3">
    <source>
        <dbReference type="EMBL" id="KAB5537436.1"/>
    </source>
</evidence>
<accession>A0A5N5L5W6</accession>
<dbReference type="Pfam" id="PF06825">
    <property type="entry name" value="HSBP1"/>
    <property type="match status" value="1"/>
</dbReference>
<comment type="caution">
    <text evidence="3">The sequence shown here is derived from an EMBL/GenBank/DDBJ whole genome shotgun (WGS) entry which is preliminary data.</text>
</comment>
<reference evidence="4" key="1">
    <citation type="journal article" date="2019" name="Gigascience">
        <title>De novo genome assembly of the endangered Acer yangbiense, a plant species with extremely small populations endemic to Yunnan Province, China.</title>
        <authorList>
            <person name="Yang J."/>
            <person name="Wariss H.M."/>
            <person name="Tao L."/>
            <person name="Zhang R."/>
            <person name="Yun Q."/>
            <person name="Hollingsworth P."/>
            <person name="Dao Z."/>
            <person name="Luo G."/>
            <person name="Guo H."/>
            <person name="Ma Y."/>
            <person name="Sun W."/>
        </authorList>
    </citation>
    <scope>NUCLEOTIDE SEQUENCE [LARGE SCALE GENOMIC DNA]</scope>
    <source>
        <strain evidence="4">cv. br00</strain>
    </source>
</reference>
<gene>
    <name evidence="3" type="ORF">DKX38_014969</name>
</gene>
<keyword evidence="4" id="KW-1185">Reference proteome</keyword>
<protein>
    <submittedName>
        <fullName evidence="3">Uncharacterized protein</fullName>
    </submittedName>
</protein>
<evidence type="ECO:0000256" key="1">
    <source>
        <dbReference type="ARBA" id="ARBA00006349"/>
    </source>
</evidence>
<organism evidence="3 4">
    <name type="scientific">Salix brachista</name>
    <dbReference type="NCBI Taxonomy" id="2182728"/>
    <lineage>
        <taxon>Eukaryota</taxon>
        <taxon>Viridiplantae</taxon>
        <taxon>Streptophyta</taxon>
        <taxon>Embryophyta</taxon>
        <taxon>Tracheophyta</taxon>
        <taxon>Spermatophyta</taxon>
        <taxon>Magnoliopsida</taxon>
        <taxon>eudicotyledons</taxon>
        <taxon>Gunneridae</taxon>
        <taxon>Pentapetalae</taxon>
        <taxon>rosids</taxon>
        <taxon>fabids</taxon>
        <taxon>Malpighiales</taxon>
        <taxon>Salicaceae</taxon>
        <taxon>Saliceae</taxon>
        <taxon>Salix</taxon>
    </lineage>
</organism>
<dbReference type="PANTHER" id="PTHR19424:SF8">
    <property type="entry name" value="HEAT SHOCK FACTOR-BINDING PROTEIN 1-LIKE"/>
    <property type="match status" value="1"/>
</dbReference>
<sequence length="175" mass="19523">MDGHDADDAKKSTADMTAFVQTLLQQMQSRFQTMSDSIVTKNILFFPLILFPKCLGCLYEKGQFHYYLSSLMHINGISLHLSEMAFVRNPLGISPASQSSLLWMICYLTCISSEFYDSRSDVAVSIWDSCQKSYLIDELEQSINDLRTEMGVEGSPSPSVPPSVKEEPKSGNDSA</sequence>
<evidence type="ECO:0000313" key="4">
    <source>
        <dbReference type="Proteomes" id="UP000326939"/>
    </source>
</evidence>
<dbReference type="GO" id="GO:0005634">
    <property type="term" value="C:nucleus"/>
    <property type="evidence" value="ECO:0007669"/>
    <property type="project" value="TreeGrafter"/>
</dbReference>
<comment type="similarity">
    <text evidence="1">Belongs to the HSBP1 family.</text>
</comment>
<dbReference type="GO" id="GO:0005829">
    <property type="term" value="C:cytosol"/>
    <property type="evidence" value="ECO:0007669"/>
    <property type="project" value="TreeGrafter"/>
</dbReference>
<dbReference type="InterPro" id="IPR009643">
    <property type="entry name" value="HS1-bd"/>
</dbReference>
<evidence type="ECO:0000256" key="2">
    <source>
        <dbReference type="SAM" id="MobiDB-lite"/>
    </source>
</evidence>